<feature type="transmembrane region" description="Helical" evidence="2">
    <location>
        <begin position="69"/>
        <end position="87"/>
    </location>
</feature>
<dbReference type="EMBL" id="CM010724">
    <property type="protein sequence ID" value="RZC81972.1"/>
    <property type="molecule type" value="Genomic_DNA"/>
</dbReference>
<dbReference type="InterPro" id="IPR001394">
    <property type="entry name" value="Peptidase_C19_UCH"/>
</dbReference>
<proteinExistence type="predicted"/>
<dbReference type="AlphaFoldDB" id="A0A4Y7LBB5"/>
<feature type="region of interest" description="Disordered" evidence="1">
    <location>
        <begin position="630"/>
        <end position="689"/>
    </location>
</feature>
<dbReference type="Gramene" id="RZC81972">
    <property type="protein sequence ID" value="RZC81972"/>
    <property type="gene ID" value="C5167_044548"/>
</dbReference>
<evidence type="ECO:0000313" key="4">
    <source>
        <dbReference type="EMBL" id="RZC81972.1"/>
    </source>
</evidence>
<dbReference type="Proteomes" id="UP000316621">
    <property type="component" value="Chromosome 10"/>
</dbReference>
<evidence type="ECO:0000259" key="3">
    <source>
        <dbReference type="PROSITE" id="PS50235"/>
    </source>
</evidence>
<gene>
    <name evidence="4" type="ORF">C5167_044548</name>
</gene>
<evidence type="ECO:0000256" key="1">
    <source>
        <dbReference type="SAM" id="MobiDB-lite"/>
    </source>
</evidence>
<dbReference type="GO" id="GO:0005634">
    <property type="term" value="C:nucleus"/>
    <property type="evidence" value="ECO:0007669"/>
    <property type="project" value="TreeGrafter"/>
</dbReference>
<protein>
    <recommendedName>
        <fullName evidence="3">USP domain-containing protein</fullName>
    </recommendedName>
</protein>
<dbReference type="InterPro" id="IPR050164">
    <property type="entry name" value="Peptidase_C19"/>
</dbReference>
<name>A0A4Y7LBB5_PAPSO</name>
<dbReference type="PANTHER" id="PTHR24006">
    <property type="entry name" value="UBIQUITIN CARBOXYL-TERMINAL HYDROLASE"/>
    <property type="match status" value="1"/>
</dbReference>
<dbReference type="STRING" id="3469.A0A4Y7LBB5"/>
<keyword evidence="2" id="KW-0812">Transmembrane</keyword>
<reference evidence="4 5" key="1">
    <citation type="journal article" date="2018" name="Science">
        <title>The opium poppy genome and morphinan production.</title>
        <authorList>
            <person name="Guo L."/>
            <person name="Winzer T."/>
            <person name="Yang X."/>
            <person name="Li Y."/>
            <person name="Ning Z."/>
            <person name="He Z."/>
            <person name="Teodor R."/>
            <person name="Lu Y."/>
            <person name="Bowser T.A."/>
            <person name="Graham I.A."/>
            <person name="Ye K."/>
        </authorList>
    </citation>
    <scope>NUCLEOTIDE SEQUENCE [LARGE SCALE GENOMIC DNA]</scope>
    <source>
        <strain evidence="5">cv. HN1</strain>
        <tissue evidence="4">Leaves</tissue>
    </source>
</reference>
<dbReference type="GO" id="GO:0016579">
    <property type="term" value="P:protein deubiquitination"/>
    <property type="evidence" value="ECO:0007669"/>
    <property type="project" value="InterPro"/>
</dbReference>
<evidence type="ECO:0000256" key="2">
    <source>
        <dbReference type="SAM" id="Phobius"/>
    </source>
</evidence>
<feature type="domain" description="USP" evidence="3">
    <location>
        <begin position="300"/>
        <end position="619"/>
    </location>
</feature>
<feature type="compositionally biased region" description="Polar residues" evidence="1">
    <location>
        <begin position="658"/>
        <end position="667"/>
    </location>
</feature>
<dbReference type="SUPFAM" id="SSF54001">
    <property type="entry name" value="Cysteine proteinases"/>
    <property type="match status" value="1"/>
</dbReference>
<feature type="transmembrane region" description="Helical" evidence="2">
    <location>
        <begin position="144"/>
        <end position="163"/>
    </location>
</feature>
<dbReference type="PROSITE" id="PS50235">
    <property type="entry name" value="USP_3"/>
    <property type="match status" value="1"/>
</dbReference>
<keyword evidence="2" id="KW-0472">Membrane</keyword>
<dbReference type="InterPro" id="IPR038765">
    <property type="entry name" value="Papain-like_cys_pep_sf"/>
</dbReference>
<keyword evidence="2" id="KW-1133">Transmembrane helix</keyword>
<dbReference type="GO" id="GO:0004843">
    <property type="term" value="F:cysteine-type deubiquitinase activity"/>
    <property type="evidence" value="ECO:0007669"/>
    <property type="project" value="InterPro"/>
</dbReference>
<dbReference type="Pfam" id="PF00443">
    <property type="entry name" value="UCH"/>
    <property type="match status" value="1"/>
</dbReference>
<keyword evidence="5" id="KW-1185">Reference proteome</keyword>
<dbReference type="Gene3D" id="3.90.70.10">
    <property type="entry name" value="Cysteine proteinases"/>
    <property type="match status" value="1"/>
</dbReference>
<dbReference type="GO" id="GO:0005829">
    <property type="term" value="C:cytosol"/>
    <property type="evidence" value="ECO:0007669"/>
    <property type="project" value="TreeGrafter"/>
</dbReference>
<sequence>MVHPHDGKRKWGISTFYLLPFLQMIWGFFIQNTRGLLVCWNYLNIVWAQLVQLANLATSKTVLNMFTSLPLLLPCWIEGIILLYAIYESEPPVVSGFFFGCLITLVVIDASASVIQQCSNNYCSNWYMYKIAQWLKNSVVDKRIRPWTVSNFVMNFSIVLIYVSSVRVLYWYGAFSISLVATISVVFGKEDDMGVTEGLVTCYYLCTLTFPTTRHDNGIQVGSAADPKLKTVHDEERRLEEGLYGKGDDNGDFESLQREISGLREELRAVKAYCQQPKSSICKKPESTLVVGKSGAYLIRGFSNFARNCFFNAVVQVLLCIAPLRVPFMKLNQYDRRLTRAVKDLFIKTSLPSVSDCNTAFGNLYVCFCAKAPPNFSDGRDQDTHEFLLCLLQLLQEEEAKSARNFPNSPPFLVNSIFGGRFLNTTSCNYTKCEYPNEEGQPFLQMLLPIPVTGDSSRASMVGNTGSEVSLTTCLDQYIQLEFIPDWRCTRCGYMGGNYRTRVIRAPLILTISFGRFNAKNEKINDYVLFEETFDLQPYTDPRFVASDKLEYHLIGVVVHEGSVDTGHCFAYVRGDKSVGSEEDNKDFTWYCLNDSVVHEVSLQQVLESQAYMLFYEKKDSPVKQGLGYATTSSALGPPATPSGYYENRSEPGLGNYRTASISNHGSSKQRHRRSISSTSGSDIVYGRI</sequence>
<dbReference type="InterPro" id="IPR028889">
    <property type="entry name" value="USP"/>
</dbReference>
<feature type="transmembrane region" description="Helical" evidence="2">
    <location>
        <begin position="169"/>
        <end position="187"/>
    </location>
</feature>
<accession>A0A4Y7LBB5</accession>
<evidence type="ECO:0000313" key="5">
    <source>
        <dbReference type="Proteomes" id="UP000316621"/>
    </source>
</evidence>
<organism evidence="4 5">
    <name type="scientific">Papaver somniferum</name>
    <name type="common">Opium poppy</name>
    <dbReference type="NCBI Taxonomy" id="3469"/>
    <lineage>
        <taxon>Eukaryota</taxon>
        <taxon>Viridiplantae</taxon>
        <taxon>Streptophyta</taxon>
        <taxon>Embryophyta</taxon>
        <taxon>Tracheophyta</taxon>
        <taxon>Spermatophyta</taxon>
        <taxon>Magnoliopsida</taxon>
        <taxon>Ranunculales</taxon>
        <taxon>Papaveraceae</taxon>
        <taxon>Papaveroideae</taxon>
        <taxon>Papaver</taxon>
    </lineage>
</organism>
<feature type="transmembrane region" description="Helical" evidence="2">
    <location>
        <begin position="93"/>
        <end position="115"/>
    </location>
</feature>
<dbReference type="PANTHER" id="PTHR24006:SF781">
    <property type="entry name" value="LD34905P"/>
    <property type="match status" value="1"/>
</dbReference>
<feature type="transmembrane region" description="Helical" evidence="2">
    <location>
        <begin position="12"/>
        <end position="29"/>
    </location>
</feature>